<proteinExistence type="predicted"/>
<accession>A0A0B0D7Y2</accession>
<dbReference type="eggNOG" id="COG5433">
    <property type="taxonomic scope" value="Bacteria"/>
</dbReference>
<gene>
    <name evidence="2" type="ORF">AS25_09040</name>
</gene>
<feature type="region of interest" description="Disordered" evidence="1">
    <location>
        <begin position="41"/>
        <end position="60"/>
    </location>
</feature>
<evidence type="ECO:0000313" key="3">
    <source>
        <dbReference type="Proteomes" id="UP000030664"/>
    </source>
</evidence>
<comment type="caution">
    <text evidence="2">The sequence shown here is derived from an EMBL/GenBank/DDBJ whole genome shotgun (WGS) entry which is preliminary data.</text>
</comment>
<protein>
    <submittedName>
        <fullName evidence="2">Uncharacterized protein</fullName>
    </submittedName>
</protein>
<reference evidence="2 3" key="1">
    <citation type="submission" date="2014-09" db="EMBL/GenBank/DDBJ databases">
        <title>High-quality draft genome sequence of Kocuria marina SO9-6, an actinobacterium isolated from a copper mine.</title>
        <authorList>
            <person name="Castro D.B."/>
            <person name="Pereira L.B."/>
            <person name="Silva M.V."/>
            <person name="Silva B.P."/>
            <person name="Zanardi B.R."/>
            <person name="Carlos C."/>
            <person name="Belgini D.R."/>
            <person name="Limache E.G."/>
            <person name="Lacerda G.V."/>
            <person name="Nery M.B."/>
            <person name="Gomes M.B."/>
            <person name="Souza S."/>
            <person name="Silva T.M."/>
            <person name="Rodrigues V.D."/>
            <person name="Paulino L.C."/>
            <person name="Vicentini R."/>
            <person name="Ferraz L.F."/>
            <person name="Ottoboni L.M."/>
        </authorList>
    </citation>
    <scope>NUCLEOTIDE SEQUENCE [LARGE SCALE GENOMIC DNA]</scope>
    <source>
        <strain evidence="2 3">SO9-6</strain>
    </source>
</reference>
<dbReference type="EMBL" id="JROM01000040">
    <property type="protein sequence ID" value="KHE74086.1"/>
    <property type="molecule type" value="Genomic_DNA"/>
</dbReference>
<name>A0A0B0D7Y2_9MICC</name>
<sequence length="121" mass="13424">MISARRSRREANYLLTVKGNQPSLHHQCQSRLWARVPIGAQEREHRPAGGSPPALPRPAPSFWASGCAGRRGTENRLHHVRDATYAEDHSQTRTGTGPRVMASLRNLVLSLHQMDGDTKIA</sequence>
<dbReference type="Proteomes" id="UP000030664">
    <property type="component" value="Unassembled WGS sequence"/>
</dbReference>
<evidence type="ECO:0000256" key="1">
    <source>
        <dbReference type="SAM" id="MobiDB-lite"/>
    </source>
</evidence>
<dbReference type="AlphaFoldDB" id="A0A0B0D7Y2"/>
<evidence type="ECO:0000313" key="2">
    <source>
        <dbReference type="EMBL" id="KHE74086.1"/>
    </source>
</evidence>
<organism evidence="2 3">
    <name type="scientific">Kocuria marina</name>
    <dbReference type="NCBI Taxonomy" id="223184"/>
    <lineage>
        <taxon>Bacteria</taxon>
        <taxon>Bacillati</taxon>
        <taxon>Actinomycetota</taxon>
        <taxon>Actinomycetes</taxon>
        <taxon>Micrococcales</taxon>
        <taxon>Micrococcaceae</taxon>
        <taxon>Kocuria</taxon>
    </lineage>
</organism>